<keyword evidence="3" id="KW-1185">Reference proteome</keyword>
<reference evidence="2 3" key="1">
    <citation type="submission" date="2016-11" db="EMBL/GenBank/DDBJ databases">
        <title>Draft Genome Sequences of Nine Cyanobacterial Strains from Diverse Habitats.</title>
        <authorList>
            <person name="Zhu T."/>
            <person name="Hou S."/>
            <person name="Lu X."/>
            <person name="Hess W.R."/>
        </authorList>
    </citation>
    <scope>NUCLEOTIDE SEQUENCE [LARGE SCALE GENOMIC DNA]</scope>
    <source>
        <strain evidence="2 3">NIES-30</strain>
    </source>
</reference>
<dbReference type="SUPFAM" id="SSF53474">
    <property type="entry name" value="alpha/beta-Hydrolases"/>
    <property type="match status" value="1"/>
</dbReference>
<dbReference type="RefSeq" id="WP_073610378.1">
    <property type="nucleotide sequence ID" value="NZ_MRCG01000019.1"/>
</dbReference>
<dbReference type="PANTHER" id="PTHR46623:SF6">
    <property type="entry name" value="ALPHA_BETA-HYDROLASES SUPERFAMILY PROTEIN"/>
    <property type="match status" value="1"/>
</dbReference>
<evidence type="ECO:0000259" key="1">
    <source>
        <dbReference type="Pfam" id="PF01738"/>
    </source>
</evidence>
<dbReference type="GO" id="GO:0016787">
    <property type="term" value="F:hydrolase activity"/>
    <property type="evidence" value="ECO:0007669"/>
    <property type="project" value="UniProtKB-KW"/>
</dbReference>
<evidence type="ECO:0000313" key="2">
    <source>
        <dbReference type="EMBL" id="OKH44937.1"/>
    </source>
</evidence>
<keyword evidence="2" id="KW-0378">Hydrolase</keyword>
<dbReference type="EMBL" id="MRCG01000019">
    <property type="protein sequence ID" value="OKH44937.1"/>
    <property type="molecule type" value="Genomic_DNA"/>
</dbReference>
<dbReference type="PANTHER" id="PTHR46623">
    <property type="entry name" value="CARBOXYMETHYLENEBUTENOLIDASE-RELATED"/>
    <property type="match status" value="1"/>
</dbReference>
<accession>A0A1U7J060</accession>
<name>A0A1U7J060_9CYAN</name>
<sequence length="247" mass="27544">MPVEQALEQADVTVATPDGQMPAFLCKPARSGRFPAVLLLMEAFGLTSYIRDVATRIAQEGYVVLAPDLYYREPTNHTFSYDQVDAAMALMWQLDFGPPIENDLKAAIAYLKARPDTDRIGVTGFCLGGGLSFLAACRFSAEIAAAAPFYGMVLDEWIEAVQDITVPMLLFFGGQDPFIGSDRVQQIETRFQQLGKTYTVQVYPDANHGFFCHERESYHPAAADHAWQTLMNFFRLHLSPEKCSNKI</sequence>
<gene>
    <name evidence="2" type="ORF">NIES30_20805</name>
</gene>
<dbReference type="STRING" id="549789.NIES30_20805"/>
<comment type="caution">
    <text evidence="2">The sequence shown here is derived from an EMBL/GenBank/DDBJ whole genome shotgun (WGS) entry which is preliminary data.</text>
</comment>
<dbReference type="InterPro" id="IPR029058">
    <property type="entry name" value="AB_hydrolase_fold"/>
</dbReference>
<proteinExistence type="predicted"/>
<dbReference type="Pfam" id="PF01738">
    <property type="entry name" value="DLH"/>
    <property type="match status" value="1"/>
</dbReference>
<evidence type="ECO:0000313" key="3">
    <source>
        <dbReference type="Proteomes" id="UP000185557"/>
    </source>
</evidence>
<protein>
    <submittedName>
        <fullName evidence="2">Dienelactone hydrolase</fullName>
    </submittedName>
</protein>
<feature type="domain" description="Dienelactone hydrolase" evidence="1">
    <location>
        <begin position="21"/>
        <end position="236"/>
    </location>
</feature>
<organism evidence="2 3">
    <name type="scientific">Phormidium tenue NIES-30</name>
    <dbReference type="NCBI Taxonomy" id="549789"/>
    <lineage>
        <taxon>Bacteria</taxon>
        <taxon>Bacillati</taxon>
        <taxon>Cyanobacteriota</taxon>
        <taxon>Cyanophyceae</taxon>
        <taxon>Oscillatoriophycideae</taxon>
        <taxon>Oscillatoriales</taxon>
        <taxon>Oscillatoriaceae</taxon>
        <taxon>Phormidium</taxon>
    </lineage>
</organism>
<dbReference type="AlphaFoldDB" id="A0A1U7J060"/>
<dbReference type="InterPro" id="IPR051049">
    <property type="entry name" value="Dienelactone_hydrolase-like"/>
</dbReference>
<dbReference type="Gene3D" id="3.40.50.1820">
    <property type="entry name" value="alpha/beta hydrolase"/>
    <property type="match status" value="1"/>
</dbReference>
<dbReference type="Proteomes" id="UP000185557">
    <property type="component" value="Unassembled WGS sequence"/>
</dbReference>
<dbReference type="InterPro" id="IPR002925">
    <property type="entry name" value="Dienelactn_hydro"/>
</dbReference>